<reference evidence="1" key="1">
    <citation type="submission" date="2023-04" db="EMBL/GenBank/DDBJ databases">
        <title>A chromosome-level genome assembly of the parasitoid wasp Eretmocerus hayati.</title>
        <authorList>
            <person name="Zhong Y."/>
            <person name="Liu S."/>
            <person name="Liu Y."/>
        </authorList>
    </citation>
    <scope>NUCLEOTIDE SEQUENCE</scope>
    <source>
        <strain evidence="1">ZJU_SS_LIU_2023</strain>
    </source>
</reference>
<protein>
    <submittedName>
        <fullName evidence="1">Uncharacterized protein</fullName>
    </submittedName>
</protein>
<dbReference type="Proteomes" id="UP001239111">
    <property type="component" value="Chromosome 3"/>
</dbReference>
<comment type="caution">
    <text evidence="1">The sequence shown here is derived from an EMBL/GenBank/DDBJ whole genome shotgun (WGS) entry which is preliminary data.</text>
</comment>
<organism evidence="1 2">
    <name type="scientific">Eretmocerus hayati</name>
    <dbReference type="NCBI Taxonomy" id="131215"/>
    <lineage>
        <taxon>Eukaryota</taxon>
        <taxon>Metazoa</taxon>
        <taxon>Ecdysozoa</taxon>
        <taxon>Arthropoda</taxon>
        <taxon>Hexapoda</taxon>
        <taxon>Insecta</taxon>
        <taxon>Pterygota</taxon>
        <taxon>Neoptera</taxon>
        <taxon>Endopterygota</taxon>
        <taxon>Hymenoptera</taxon>
        <taxon>Apocrita</taxon>
        <taxon>Proctotrupomorpha</taxon>
        <taxon>Chalcidoidea</taxon>
        <taxon>Aphelinidae</taxon>
        <taxon>Aphelininae</taxon>
        <taxon>Eretmocerus</taxon>
    </lineage>
</organism>
<dbReference type="EMBL" id="CM056743">
    <property type="protein sequence ID" value="KAJ8669170.1"/>
    <property type="molecule type" value="Genomic_DNA"/>
</dbReference>
<sequence>MLHARRGVVPRTPRNLHDLVGLLENYEPLRAFYKGSVQTDNGIAHISMRDDMRDALARCKQLFVDGTHKVVLQIPRIAQLYIIYFRRQDHGFPGIFIIMSNQTGPLYELAWRRIVQLVPELVQNLTSILMDFERAAINDVEAVLPNAVITGCWFHYLKALQEYWDELDLPAGQYTDILAMAQALPFLHHSQMEAGATLLRDRIDVINIAPLNRFGRYISQFWMKIKEIVSVWTQAIRTNNLLECFNRIMHAIMGNHPKFWQMMDHINVIAEVKACEYAEVARGHGIGTAKELKQIRFDKAVVRAQISRQRGDITIEDFLLRIVYLRRQRRRYAPGIFELGDADDVLDAEGALHDVPDALDQDPEVNSEGNANEDAANEVQQLNNATAGIARVMRNDPNAINGGDFENRRDRELPRDRDGLRGRMRQRLGAPGASMVNLLRQEINDDIVASNADLGVDDEAESSDDDDEVANEQLNVGGNRQNAGAQGHPAPPQRQRRAPRPVAAVARAPPVPEVNGPGDVQQQLPDVIAHDGQPDVVIPVRPMRQQRPAGDAVEQAHNNQRLNVEIDLVNEIQQIENQEPPVEEGRGNEAMALLPRYERQPDDLEDRGAVEIIDADVIDVDFVDEGGQGGNIIPNGAEGHGIDEDEVAVVVDNGEAVEQANELDNVADLAEIVPIWQEDEPRDPFRIVHGN</sequence>
<evidence type="ECO:0000313" key="1">
    <source>
        <dbReference type="EMBL" id="KAJ8669170.1"/>
    </source>
</evidence>
<accession>A0ACC2NDE2</accession>
<proteinExistence type="predicted"/>
<keyword evidence="2" id="KW-1185">Reference proteome</keyword>
<gene>
    <name evidence="1" type="ORF">QAD02_000429</name>
</gene>
<name>A0ACC2NDE2_9HYME</name>
<feature type="non-terminal residue" evidence="1">
    <location>
        <position position="691"/>
    </location>
</feature>
<evidence type="ECO:0000313" key="2">
    <source>
        <dbReference type="Proteomes" id="UP001239111"/>
    </source>
</evidence>